<organism evidence="3 4">
    <name type="scientific">Brucella pituitosa</name>
    <dbReference type="NCBI Taxonomy" id="571256"/>
    <lineage>
        <taxon>Bacteria</taxon>
        <taxon>Pseudomonadati</taxon>
        <taxon>Pseudomonadota</taxon>
        <taxon>Alphaproteobacteria</taxon>
        <taxon>Hyphomicrobiales</taxon>
        <taxon>Brucellaceae</taxon>
        <taxon>Brucella/Ochrobactrum group</taxon>
        <taxon>Brucella</taxon>
    </lineage>
</organism>
<dbReference type="CDD" id="cd05233">
    <property type="entry name" value="SDR_c"/>
    <property type="match status" value="1"/>
</dbReference>
<evidence type="ECO:0000256" key="2">
    <source>
        <dbReference type="ARBA" id="ARBA00023002"/>
    </source>
</evidence>
<dbReference type="EMBL" id="JADIJS010000009">
    <property type="protein sequence ID" value="MBO1042310.1"/>
    <property type="molecule type" value="Genomic_DNA"/>
</dbReference>
<accession>A0ABS3K5Z1</accession>
<dbReference type="PRINTS" id="PR00081">
    <property type="entry name" value="GDHRDH"/>
</dbReference>
<comment type="caution">
    <text evidence="3">The sequence shown here is derived from an EMBL/GenBank/DDBJ whole genome shotgun (WGS) entry which is preliminary data.</text>
</comment>
<dbReference type="PANTHER" id="PTHR24321">
    <property type="entry name" value="DEHYDROGENASES, SHORT CHAIN"/>
    <property type="match status" value="1"/>
</dbReference>
<keyword evidence="2" id="KW-0560">Oxidoreductase</keyword>
<dbReference type="SUPFAM" id="SSF51735">
    <property type="entry name" value="NAD(P)-binding Rossmann-fold domains"/>
    <property type="match status" value="1"/>
</dbReference>
<evidence type="ECO:0000313" key="3">
    <source>
        <dbReference type="EMBL" id="MBO1042310.1"/>
    </source>
</evidence>
<dbReference type="PROSITE" id="PS00061">
    <property type="entry name" value="ADH_SHORT"/>
    <property type="match status" value="1"/>
</dbReference>
<keyword evidence="4" id="KW-1185">Reference proteome</keyword>
<dbReference type="PANTHER" id="PTHR24321:SF8">
    <property type="entry name" value="ESTRADIOL 17-BETA-DEHYDROGENASE 8-RELATED"/>
    <property type="match status" value="1"/>
</dbReference>
<dbReference type="InterPro" id="IPR002347">
    <property type="entry name" value="SDR_fam"/>
</dbReference>
<sequence length="277" mass="29724">MHRSSHACSTSSTKRALRPDWEKVMNRYPENGAVIVTGAAQGIGRRLALSLVAEGVDVLIADWNVEKGEAVALEVTPGTGRRIFIRTDVASEESCRAAVLAAQDAFGGVFGLVNNASIFSTLEMRPFWDIPSDEWDRVQAVNLKGVFNMTRVARELLVASGEGSVVNIASSTIHFGRPNYAHYVSSKAGVMGLSRAMARELGALGVRVNTLTPGPTFTEVERATVTAAQKAAMIEQQCLKRAGGPDDIADAIAFLLSRQARWVTGQLLNVDGGMITH</sequence>
<reference evidence="3 4" key="1">
    <citation type="submission" date="2020-10" db="EMBL/GenBank/DDBJ databases">
        <title>Genomic characterization of underground lake bacteria from Wind Cave National Park: Insight into the archetypical LuxI/LuxR and identification of LuxR solos.</title>
        <authorList>
            <person name="Wengert P.C."/>
            <person name="Savka M.A."/>
        </authorList>
    </citation>
    <scope>NUCLEOTIDE SEQUENCE [LARGE SCALE GENOMIC DNA]</scope>
    <source>
        <strain evidence="3 4">SD316</strain>
    </source>
</reference>
<dbReference type="Proteomes" id="UP000718278">
    <property type="component" value="Unassembled WGS sequence"/>
</dbReference>
<dbReference type="InterPro" id="IPR020904">
    <property type="entry name" value="Sc_DH/Rdtase_CS"/>
</dbReference>
<dbReference type="RefSeq" id="WP_207490332.1">
    <property type="nucleotide sequence ID" value="NZ_JADIJS010000009.1"/>
</dbReference>
<gene>
    <name evidence="3" type="ORF">IPV26_21870</name>
</gene>
<name>A0ABS3K5Z1_9HYPH</name>
<dbReference type="PRINTS" id="PR00080">
    <property type="entry name" value="SDRFAMILY"/>
</dbReference>
<dbReference type="Gene3D" id="3.40.50.720">
    <property type="entry name" value="NAD(P)-binding Rossmann-like Domain"/>
    <property type="match status" value="1"/>
</dbReference>
<evidence type="ECO:0000256" key="1">
    <source>
        <dbReference type="ARBA" id="ARBA00006484"/>
    </source>
</evidence>
<dbReference type="InterPro" id="IPR036291">
    <property type="entry name" value="NAD(P)-bd_dom_sf"/>
</dbReference>
<proteinExistence type="inferred from homology"/>
<evidence type="ECO:0000313" key="4">
    <source>
        <dbReference type="Proteomes" id="UP000718278"/>
    </source>
</evidence>
<comment type="similarity">
    <text evidence="1">Belongs to the short-chain dehydrogenases/reductases (SDR) family.</text>
</comment>
<dbReference type="Pfam" id="PF13561">
    <property type="entry name" value="adh_short_C2"/>
    <property type="match status" value="1"/>
</dbReference>
<protein>
    <submittedName>
        <fullName evidence="3">SDR family oxidoreductase</fullName>
    </submittedName>
</protein>